<dbReference type="Gene3D" id="3.30.870.10">
    <property type="entry name" value="Endonuclease Chain A"/>
    <property type="match status" value="2"/>
</dbReference>
<evidence type="ECO:0000256" key="1">
    <source>
        <dbReference type="ARBA" id="ARBA00008664"/>
    </source>
</evidence>
<dbReference type="PROSITE" id="PS50035">
    <property type="entry name" value="PLD"/>
    <property type="match status" value="2"/>
</dbReference>
<feature type="compositionally biased region" description="Basic and acidic residues" evidence="2">
    <location>
        <begin position="58"/>
        <end position="70"/>
    </location>
</feature>
<keyword evidence="3" id="KW-0812">Transmembrane</keyword>
<keyword evidence="3" id="KW-1133">Transmembrane helix</keyword>
<reference evidence="5" key="1">
    <citation type="journal article" date="2022" name="bioRxiv">
        <title>Sequencing and chromosome-scale assembly of the giantPleurodeles waltlgenome.</title>
        <authorList>
            <person name="Brown T."/>
            <person name="Elewa A."/>
            <person name="Iarovenko S."/>
            <person name="Subramanian E."/>
            <person name="Araus A.J."/>
            <person name="Petzold A."/>
            <person name="Susuki M."/>
            <person name="Suzuki K.-i.T."/>
            <person name="Hayashi T."/>
            <person name="Toyoda A."/>
            <person name="Oliveira C."/>
            <person name="Osipova E."/>
            <person name="Leigh N.D."/>
            <person name="Simon A."/>
            <person name="Yun M.H."/>
        </authorList>
    </citation>
    <scope>NUCLEOTIDE SEQUENCE</scope>
    <source>
        <strain evidence="5">20211129_DDA</strain>
        <tissue evidence="5">Liver</tissue>
    </source>
</reference>
<feature type="compositionally biased region" description="Basic residues" evidence="2">
    <location>
        <begin position="1"/>
        <end position="10"/>
    </location>
</feature>
<feature type="domain" description="PLD phosphodiesterase" evidence="4">
    <location>
        <begin position="377"/>
        <end position="404"/>
    </location>
</feature>
<evidence type="ECO:0000256" key="2">
    <source>
        <dbReference type="SAM" id="MobiDB-lite"/>
    </source>
</evidence>
<dbReference type="AlphaFoldDB" id="A0AAV7N7L9"/>
<dbReference type="PANTHER" id="PTHR10185:SF26">
    <property type="entry name" value="PHOSPHOLIPASE D FAMILY, MEMBER 7"/>
    <property type="match status" value="1"/>
</dbReference>
<evidence type="ECO:0000313" key="5">
    <source>
        <dbReference type="EMBL" id="KAJ1108695.1"/>
    </source>
</evidence>
<feature type="compositionally biased region" description="Basic residues" evidence="2">
    <location>
        <begin position="71"/>
        <end position="80"/>
    </location>
</feature>
<dbReference type="SMART" id="SM00155">
    <property type="entry name" value="PLDc"/>
    <property type="match status" value="2"/>
</dbReference>
<dbReference type="InterPro" id="IPR050874">
    <property type="entry name" value="Diverse_PLD-related"/>
</dbReference>
<dbReference type="InterPro" id="IPR032803">
    <property type="entry name" value="PLDc_3"/>
</dbReference>
<dbReference type="PANTHER" id="PTHR10185">
    <property type="entry name" value="PHOSPHOLIPASE D - RELATED"/>
    <property type="match status" value="1"/>
</dbReference>
<dbReference type="Proteomes" id="UP001066276">
    <property type="component" value="Chromosome 9"/>
</dbReference>
<dbReference type="Pfam" id="PF00614">
    <property type="entry name" value="PLDc"/>
    <property type="match status" value="1"/>
</dbReference>
<evidence type="ECO:0000313" key="6">
    <source>
        <dbReference type="Proteomes" id="UP001066276"/>
    </source>
</evidence>
<dbReference type="InterPro" id="IPR001736">
    <property type="entry name" value="PLipase_D/transphosphatidylase"/>
</dbReference>
<proteinExistence type="inferred from homology"/>
<feature type="region of interest" description="Disordered" evidence="2">
    <location>
        <begin position="120"/>
        <end position="167"/>
    </location>
</feature>
<comment type="similarity">
    <text evidence="1">Belongs to the phospholipase D family.</text>
</comment>
<feature type="region of interest" description="Disordered" evidence="2">
    <location>
        <begin position="1"/>
        <end position="105"/>
    </location>
</feature>
<sequence>MRKTPTRRSGRLQATEGGNSDSDVGEEDSSFLQPRSSIRAHRDQQLGPTGPHSSPAKETPKPMVKEEAKAPRTRSLRGVRQKTPESSDSENEAPRVVAAGGTQGSVPRILLQRVRIPFSKEKEEEVDEEKPEISHKNDGTKVAPPYASRVEPKESELVRPSPAVPRKKNLTEPQKVEVLDPRKQWTKDSRFLRPAAVGRSRTPIKPKKTSFTRWICYFLLPCLLLLPAAWYLWKLGCPMSLSEFPSHISFSHLWGVQKEPCTSDCSFVLVESIPDGLTYDPEAPVHMSVYQSWMDLMDGAQSSVDIAAFYFTLQGADTGVQDPSSEEGEKVLQKLMDLSSRGVKLNIAVNGTQNTTDLIMLTRKGAEVKFVNFESLLGGVLHTKLWVVDKKHIYIGSANMDWRALTQVKELGAVLYNCSCLAHDLRKIFQMYSYLGEEGATIPSSWPNDFSADSSLSHPQHVLLNGSNAHVFISSSPDALCAGGRSSDLDSILATIDDAKEFIYISVMDYLPRLEYSEPKRFWPVIDNRLRSAACDRRVTVKLLISCWPHSKKAMFVFMESLEVLSRKPLECPIEVKLFVVSATEKQKTFPFSRVNHNKYMVTDRIAYIGTSNWSEDYFLNTAGVGLIINQTGAGVAGSITAQGQLKAIFQRDWNSQHTQPLSHGMRCASRD</sequence>
<dbReference type="SUPFAM" id="SSF56024">
    <property type="entry name" value="Phospholipase D/nuclease"/>
    <property type="match status" value="2"/>
</dbReference>
<accession>A0AAV7N7L9</accession>
<keyword evidence="6" id="KW-1185">Reference proteome</keyword>
<dbReference type="GO" id="GO:0003824">
    <property type="term" value="F:catalytic activity"/>
    <property type="evidence" value="ECO:0007669"/>
    <property type="project" value="InterPro"/>
</dbReference>
<name>A0AAV7N7L9_PLEWA</name>
<feature type="transmembrane region" description="Helical" evidence="3">
    <location>
        <begin position="214"/>
        <end position="233"/>
    </location>
</feature>
<gene>
    <name evidence="5" type="ORF">NDU88_006066</name>
</gene>
<dbReference type="Pfam" id="PF13918">
    <property type="entry name" value="PLDc_3"/>
    <property type="match status" value="1"/>
</dbReference>
<keyword evidence="3" id="KW-0472">Membrane</keyword>
<organism evidence="5 6">
    <name type="scientific">Pleurodeles waltl</name>
    <name type="common">Iberian ribbed newt</name>
    <dbReference type="NCBI Taxonomy" id="8319"/>
    <lineage>
        <taxon>Eukaryota</taxon>
        <taxon>Metazoa</taxon>
        <taxon>Chordata</taxon>
        <taxon>Craniata</taxon>
        <taxon>Vertebrata</taxon>
        <taxon>Euteleostomi</taxon>
        <taxon>Amphibia</taxon>
        <taxon>Batrachia</taxon>
        <taxon>Caudata</taxon>
        <taxon>Salamandroidea</taxon>
        <taxon>Salamandridae</taxon>
        <taxon>Pleurodelinae</taxon>
        <taxon>Pleurodeles</taxon>
    </lineage>
</organism>
<evidence type="ECO:0000259" key="4">
    <source>
        <dbReference type="PROSITE" id="PS50035"/>
    </source>
</evidence>
<evidence type="ECO:0000256" key="3">
    <source>
        <dbReference type="SAM" id="Phobius"/>
    </source>
</evidence>
<comment type="caution">
    <text evidence="5">The sequence shown here is derived from an EMBL/GenBank/DDBJ whole genome shotgun (WGS) entry which is preliminary data.</text>
</comment>
<dbReference type="EMBL" id="JANPWB010000013">
    <property type="protein sequence ID" value="KAJ1108695.1"/>
    <property type="molecule type" value="Genomic_DNA"/>
</dbReference>
<protein>
    <recommendedName>
        <fullName evidence="4">PLD phosphodiesterase domain-containing protein</fullName>
    </recommendedName>
</protein>
<feature type="domain" description="PLD phosphodiesterase" evidence="4">
    <location>
        <begin position="592"/>
        <end position="618"/>
    </location>
</feature>